<feature type="domain" description="6-hydroxymethylpterin diphosphokinase MptE-like" evidence="1">
    <location>
        <begin position="24"/>
        <end position="194"/>
    </location>
</feature>
<evidence type="ECO:0000259" key="1">
    <source>
        <dbReference type="Pfam" id="PF01973"/>
    </source>
</evidence>
<dbReference type="Proteomes" id="UP000422108">
    <property type="component" value="Chromosome"/>
</dbReference>
<dbReference type="PANTHER" id="PTHR41786">
    <property type="entry name" value="MOTILITY ACCESSORY FACTOR MAF"/>
    <property type="match status" value="1"/>
</dbReference>
<reference evidence="2 3" key="1">
    <citation type="submission" date="2019-11" db="EMBL/GenBank/DDBJ databases">
        <title>Comparative genomics of hydrocarbon-degrading Desulfosarcina strains.</title>
        <authorList>
            <person name="Watanabe M."/>
            <person name="Kojima H."/>
            <person name="Fukui M."/>
        </authorList>
    </citation>
    <scope>NUCLEOTIDE SEQUENCE [LARGE SCALE GENOMIC DNA]</scope>
    <source>
        <strain evidence="3">oXyS1</strain>
    </source>
</reference>
<evidence type="ECO:0000313" key="2">
    <source>
        <dbReference type="EMBL" id="BBO88310.1"/>
    </source>
</evidence>
<dbReference type="EMBL" id="AP021879">
    <property type="protein sequence ID" value="BBO88310.1"/>
    <property type="molecule type" value="Genomic_DNA"/>
</dbReference>
<dbReference type="SUPFAM" id="SSF48452">
    <property type="entry name" value="TPR-like"/>
    <property type="match status" value="1"/>
</dbReference>
<sequence>MHRIKMIRDIWNTTRRFGKQMLENSIANLPSLLSGTPMGALRDKFKGVPAICFAAGPSLDEALPEIKKTTNALLIACDSAVGSLLKENIQPHVVATADSHLANIKKLRPHMHRLTNTMLVFGVESNPDNVRCYLGRRRTGVTAYNKLITNWLAPNLKLGCQFPQMTSVMHLAVSFATAIGAEPIILVGVDLAYIGKRSHSSGAVFNHIPEKKSNLIAINGVSGDVVHAPPPLVADRIILEQNIDQSQVRMINTSLRGAFIENSEIKSIAEVAETELGEQLNVNALMESIAWEPASDNERIIAEVARLIERLAGFASQCEKQSDAVRQILKRHGGRYNFAGLESDSNGLIGGDERFQNENNDLISLIEESFLDEIQPILKQSEINDAKTKTSKNEKIVDQLTNIQLKYTVFRQSANTLIGYLKTVAKNFAKMKKQLDLFATDTGNYQHRIDLAECFRDCGEIWQAVNAYLQCIDTDPQRPVAYKGLIQLYIDAQLWAAANEMAATARTIFPDDEDVGRLEKMVENHIDSIFYQMNAAWKTGDVSKSKRLLDAYKLLRDDDPQVREIETDIDLLENSSLEKPDMNHAGSADLQARFKQAVQAVKNQDIERGVGILEGLCLDFPDLTAKLRSQIGDCRILQKNYKSALWNFLKAWQHGLRGDEMKRKIDLLRSYG</sequence>
<dbReference type="InterPro" id="IPR011990">
    <property type="entry name" value="TPR-like_helical_dom_sf"/>
</dbReference>
<organism evidence="2 3">
    <name type="scientific">Desulfosarcina ovata subsp. ovata</name>
    <dbReference type="NCBI Taxonomy" id="2752305"/>
    <lineage>
        <taxon>Bacteria</taxon>
        <taxon>Pseudomonadati</taxon>
        <taxon>Thermodesulfobacteriota</taxon>
        <taxon>Desulfobacteria</taxon>
        <taxon>Desulfobacterales</taxon>
        <taxon>Desulfosarcinaceae</taxon>
        <taxon>Desulfosarcina</taxon>
    </lineage>
</organism>
<dbReference type="Pfam" id="PF01973">
    <property type="entry name" value="MptE-like"/>
    <property type="match status" value="1"/>
</dbReference>
<gene>
    <name evidence="2" type="ORF">DSCOOX_14900</name>
</gene>
<dbReference type="PANTHER" id="PTHR41786:SF1">
    <property type="entry name" value="6-HYDROXYMETHYLPTERIN DIPHOSPHOKINASE MPTE-LIKE DOMAIN-CONTAINING PROTEIN"/>
    <property type="match status" value="1"/>
</dbReference>
<dbReference type="InterPro" id="IPR002826">
    <property type="entry name" value="MptE-like"/>
</dbReference>
<keyword evidence="3" id="KW-1185">Reference proteome</keyword>
<dbReference type="AlphaFoldDB" id="A0A5K8A8C3"/>
<accession>A0A5K8A8C3</accession>
<name>A0A5K8A8C3_9BACT</name>
<dbReference type="Gene3D" id="1.25.40.10">
    <property type="entry name" value="Tetratricopeptide repeat domain"/>
    <property type="match status" value="1"/>
</dbReference>
<evidence type="ECO:0000313" key="3">
    <source>
        <dbReference type="Proteomes" id="UP000422108"/>
    </source>
</evidence>
<proteinExistence type="predicted"/>
<protein>
    <recommendedName>
        <fullName evidence="1">6-hydroxymethylpterin diphosphokinase MptE-like domain-containing protein</fullName>
    </recommendedName>
</protein>